<protein>
    <submittedName>
        <fullName evidence="3">SRPBCC family protein</fullName>
    </submittedName>
</protein>
<sequence length="230" mass="23848">MQLTHTFTVPASVDETWAAFNDLERIAPCFPGATLASVEGDEFKGSVKVKLGPISLQYNGTGQFTERDESEHRAVIEAKGKDRRGNGTAAATITARMSADGDGTAVEVDTDLSITGKPAQFGRGVIQDVSDKLLGQFVDCIAGKLGEPESAPADATAAAPDATAATATTPLVDTDADAGLSAPTRAPEPEAEAAELNLAATVGPVIAKRAAPYVIGLVVAIVLYKLIRRR</sequence>
<keyword evidence="2" id="KW-0812">Transmembrane</keyword>
<dbReference type="KEGG" id="sgrg:L0C25_06665"/>
<dbReference type="InterPro" id="IPR023393">
    <property type="entry name" value="START-like_dom_sf"/>
</dbReference>
<dbReference type="EMBL" id="CP094970">
    <property type="protein sequence ID" value="UYM06749.1"/>
    <property type="molecule type" value="Genomic_DNA"/>
</dbReference>
<dbReference type="PANTHER" id="PTHR38588">
    <property type="entry name" value="BLL0334 PROTEIN"/>
    <property type="match status" value="1"/>
</dbReference>
<evidence type="ECO:0000256" key="2">
    <source>
        <dbReference type="SAM" id="Phobius"/>
    </source>
</evidence>
<feature type="transmembrane region" description="Helical" evidence="2">
    <location>
        <begin position="210"/>
        <end position="227"/>
    </location>
</feature>
<dbReference type="SUPFAM" id="SSF55961">
    <property type="entry name" value="Bet v1-like"/>
    <property type="match status" value="1"/>
</dbReference>
<name>A0AA46YML7_9ACTN</name>
<gene>
    <name evidence="3" type="ORF">L0C25_06665</name>
</gene>
<dbReference type="Proteomes" id="UP001164390">
    <property type="component" value="Chromosome"/>
</dbReference>
<evidence type="ECO:0000256" key="1">
    <source>
        <dbReference type="SAM" id="MobiDB-lite"/>
    </source>
</evidence>
<keyword evidence="4" id="KW-1185">Reference proteome</keyword>
<dbReference type="InterPro" id="IPR010419">
    <property type="entry name" value="CO_DH_gsu"/>
</dbReference>
<dbReference type="RefSeq" id="WP_271635668.1">
    <property type="nucleotide sequence ID" value="NZ_CP094970.1"/>
</dbReference>
<dbReference type="Gene3D" id="3.30.530.20">
    <property type="match status" value="1"/>
</dbReference>
<keyword evidence="2" id="KW-0472">Membrane</keyword>
<dbReference type="AlphaFoldDB" id="A0AA46YML7"/>
<dbReference type="PANTHER" id="PTHR38588:SF1">
    <property type="entry name" value="BLL0334 PROTEIN"/>
    <property type="match status" value="1"/>
</dbReference>
<dbReference type="CDD" id="cd07823">
    <property type="entry name" value="SRPBCC_5"/>
    <property type="match status" value="1"/>
</dbReference>
<evidence type="ECO:0000313" key="4">
    <source>
        <dbReference type="Proteomes" id="UP001164390"/>
    </source>
</evidence>
<feature type="region of interest" description="Disordered" evidence="1">
    <location>
        <begin position="169"/>
        <end position="189"/>
    </location>
</feature>
<keyword evidence="2" id="KW-1133">Transmembrane helix</keyword>
<evidence type="ECO:0000313" key="3">
    <source>
        <dbReference type="EMBL" id="UYM06749.1"/>
    </source>
</evidence>
<reference evidence="3" key="1">
    <citation type="submission" date="2022-01" db="EMBL/GenBank/DDBJ databases">
        <title>Nocardioidaceae gen. sp. A5X3R13.</title>
        <authorList>
            <person name="Lopez Marin M.A."/>
            <person name="Uhlik O."/>
        </authorList>
    </citation>
    <scope>NUCLEOTIDE SEQUENCE</scope>
    <source>
        <strain evidence="3">A5X3R13</strain>
    </source>
</reference>
<accession>A0AA46YML7</accession>
<organism evidence="3 4">
    <name type="scientific">Solicola gregarius</name>
    <dbReference type="NCBI Taxonomy" id="2908642"/>
    <lineage>
        <taxon>Bacteria</taxon>
        <taxon>Bacillati</taxon>
        <taxon>Actinomycetota</taxon>
        <taxon>Actinomycetes</taxon>
        <taxon>Propionibacteriales</taxon>
        <taxon>Nocardioidaceae</taxon>
        <taxon>Solicola</taxon>
    </lineage>
</organism>
<dbReference type="Pfam" id="PF06240">
    <property type="entry name" value="COXG"/>
    <property type="match status" value="1"/>
</dbReference>
<proteinExistence type="predicted"/>